<dbReference type="EMBL" id="FNAB01000016">
    <property type="protein sequence ID" value="SDE40248.1"/>
    <property type="molecule type" value="Genomic_DNA"/>
</dbReference>
<keyword evidence="1" id="KW-0812">Transmembrane</keyword>
<keyword evidence="1" id="KW-0472">Membrane</keyword>
<proteinExistence type="predicted"/>
<evidence type="ECO:0000313" key="2">
    <source>
        <dbReference type="EMBL" id="SDE40248.1"/>
    </source>
</evidence>
<gene>
    <name evidence="2" type="ORF">SAMN05444580_11669</name>
</gene>
<protein>
    <submittedName>
        <fullName evidence="2">Uncharacterized protein</fullName>
    </submittedName>
</protein>
<dbReference type="AlphaFoldDB" id="A0A1G7CLK7"/>
<feature type="transmembrane region" description="Helical" evidence="1">
    <location>
        <begin position="166"/>
        <end position="195"/>
    </location>
</feature>
<dbReference type="STRING" id="168276.SAMN05444580_11669"/>
<evidence type="ECO:0000313" key="3">
    <source>
        <dbReference type="Proteomes" id="UP000199417"/>
    </source>
</evidence>
<evidence type="ECO:0000256" key="1">
    <source>
        <dbReference type="SAM" id="Phobius"/>
    </source>
</evidence>
<feature type="transmembrane region" description="Helical" evidence="1">
    <location>
        <begin position="42"/>
        <end position="60"/>
    </location>
</feature>
<reference evidence="2 3" key="1">
    <citation type="submission" date="2016-10" db="EMBL/GenBank/DDBJ databases">
        <authorList>
            <person name="de Groot N.N."/>
        </authorList>
    </citation>
    <scope>NUCLEOTIDE SEQUENCE [LARGE SCALE GENOMIC DNA]</scope>
    <source>
        <strain evidence="2 3">JCM 11308</strain>
    </source>
</reference>
<sequence>MSESPEAVSVNPQVRPVPGSCAVEGSLDPSTAHEHEVPSGPWAGTVTVAVISVLFGTAALTGTALTYLPALLVPSALGLPFGVPPLRLTPLGETTTGSWAVDLIAALVMIAVVWMRLVSSSRLHPTGGVARAFWAGLGATVIGVVAGNLVRIVYLSFVLHEGPGAYLASLVGGALVSAAWGAVVGVAVGVAHAIARQVTVRRASRYRSEPDVVTVGAAMRETQQPQRL</sequence>
<feature type="transmembrane region" description="Helical" evidence="1">
    <location>
        <begin position="98"/>
        <end position="117"/>
    </location>
</feature>
<feature type="transmembrane region" description="Helical" evidence="1">
    <location>
        <begin position="67"/>
        <end position="86"/>
    </location>
</feature>
<keyword evidence="3" id="KW-1185">Reference proteome</keyword>
<accession>A0A1G7CLK7</accession>
<keyword evidence="1" id="KW-1133">Transmembrane helix</keyword>
<name>A0A1G7CLK7_9NOCA</name>
<organism evidence="2 3">
    <name type="scientific">Rhodococcus tukisamuensis</name>
    <dbReference type="NCBI Taxonomy" id="168276"/>
    <lineage>
        <taxon>Bacteria</taxon>
        <taxon>Bacillati</taxon>
        <taxon>Actinomycetota</taxon>
        <taxon>Actinomycetes</taxon>
        <taxon>Mycobacteriales</taxon>
        <taxon>Nocardiaceae</taxon>
        <taxon>Rhodococcus</taxon>
    </lineage>
</organism>
<feature type="transmembrane region" description="Helical" evidence="1">
    <location>
        <begin position="129"/>
        <end position="154"/>
    </location>
</feature>
<dbReference type="Proteomes" id="UP000199417">
    <property type="component" value="Unassembled WGS sequence"/>
</dbReference>